<keyword evidence="3 4" id="KW-0472">Membrane</keyword>
<evidence type="ECO:0000313" key="6">
    <source>
        <dbReference type="Proteomes" id="UP000574761"/>
    </source>
</evidence>
<feature type="transmembrane region" description="Helical" evidence="4">
    <location>
        <begin position="232"/>
        <end position="252"/>
    </location>
</feature>
<reference evidence="5 6" key="1">
    <citation type="submission" date="2020-08" db="EMBL/GenBank/DDBJ databases">
        <title>Genomic Encyclopedia of Type Strains, Phase IV (KMG-IV): sequencing the most valuable type-strain genomes for metagenomic binning, comparative biology and taxonomic classification.</title>
        <authorList>
            <person name="Goeker M."/>
        </authorList>
    </citation>
    <scope>NUCLEOTIDE SEQUENCE [LARGE SCALE GENOMIC DNA]</scope>
    <source>
        <strain evidence="5 6">DSM 100211</strain>
    </source>
</reference>
<evidence type="ECO:0000256" key="4">
    <source>
        <dbReference type="SAM" id="Phobius"/>
    </source>
</evidence>
<gene>
    <name evidence="5" type="ORF">GGQ64_003883</name>
</gene>
<evidence type="ECO:0000313" key="5">
    <source>
        <dbReference type="EMBL" id="MBB3978648.1"/>
    </source>
</evidence>
<sequence length="431" mass="45655">MLASLVPFVSLLLSTLLMMVAFGLQSYVIPVRAVAEGWSTQTITWIATGYTLGFTSSCIVTPKFILAVGHVRVFVALVTLLSIAILLCSVMVDWRAWILFRTISGFAIAGSYLIIESWLNERVTNDNRAGVFSLYVMTTMVGSVAGQYLVPLGDPMSTTLFILCAIIFSVSLLPTALTSSPLPAAPTQARFNVPKLYRRSPVAVVGAFLAGALSGAWLNLGGVFTQRIGLTTTQGATLLAALLIGSTLAQIPIGRASDRMDRRLVMVVCGGVGVAASLAMIAVQGGSPILLYLVAGLVGSVLFPIYALNVAHANDLAQPDEYVEISSGMMIVYGIGTISGPLVAGPVMDRFGPTSLFAVFTLYFALYGGYAAWRIMRRDAETGMVGKTDYQAMPVQPLAAEASAALQADAVTDEGTDDLIADTTTPQWTKP</sequence>
<dbReference type="Proteomes" id="UP000574761">
    <property type="component" value="Unassembled WGS sequence"/>
</dbReference>
<feature type="transmembrane region" description="Helical" evidence="4">
    <location>
        <begin position="356"/>
        <end position="373"/>
    </location>
</feature>
<dbReference type="Pfam" id="PF07690">
    <property type="entry name" value="MFS_1"/>
    <property type="match status" value="1"/>
</dbReference>
<dbReference type="AlphaFoldDB" id="A0A7W6GKX4"/>
<name>A0A7W6GKX4_9HYPH</name>
<dbReference type="PANTHER" id="PTHR23521:SF3">
    <property type="entry name" value="MFS TRANSPORTER"/>
    <property type="match status" value="1"/>
</dbReference>
<keyword evidence="1 4" id="KW-0812">Transmembrane</keyword>
<dbReference type="SUPFAM" id="SSF103473">
    <property type="entry name" value="MFS general substrate transporter"/>
    <property type="match status" value="1"/>
</dbReference>
<dbReference type="GO" id="GO:0022857">
    <property type="term" value="F:transmembrane transporter activity"/>
    <property type="evidence" value="ECO:0007669"/>
    <property type="project" value="InterPro"/>
</dbReference>
<feature type="transmembrane region" description="Helical" evidence="4">
    <location>
        <begin position="200"/>
        <end position="220"/>
    </location>
</feature>
<feature type="transmembrane region" description="Helical" evidence="4">
    <location>
        <begin position="73"/>
        <end position="92"/>
    </location>
</feature>
<feature type="transmembrane region" description="Helical" evidence="4">
    <location>
        <begin position="45"/>
        <end position="66"/>
    </location>
</feature>
<comment type="caution">
    <text evidence="5">The sequence shown here is derived from an EMBL/GenBank/DDBJ whole genome shotgun (WGS) entry which is preliminary data.</text>
</comment>
<protein>
    <submittedName>
        <fullName evidence="5">MFS family permease</fullName>
    </submittedName>
</protein>
<dbReference type="InterPro" id="IPR047200">
    <property type="entry name" value="MFS_YcaD-like"/>
</dbReference>
<proteinExistence type="predicted"/>
<organism evidence="5 6">
    <name type="scientific">Mycoplana azooxidifex</name>
    <dbReference type="NCBI Taxonomy" id="1636188"/>
    <lineage>
        <taxon>Bacteria</taxon>
        <taxon>Pseudomonadati</taxon>
        <taxon>Pseudomonadota</taxon>
        <taxon>Alphaproteobacteria</taxon>
        <taxon>Hyphomicrobiales</taxon>
        <taxon>Rhizobiaceae</taxon>
        <taxon>Mycoplana</taxon>
    </lineage>
</organism>
<feature type="transmembrane region" description="Helical" evidence="4">
    <location>
        <begin position="322"/>
        <end position="344"/>
    </location>
</feature>
<dbReference type="InterPro" id="IPR011701">
    <property type="entry name" value="MFS"/>
</dbReference>
<feature type="transmembrane region" description="Helical" evidence="4">
    <location>
        <begin position="131"/>
        <end position="150"/>
    </location>
</feature>
<dbReference type="RefSeq" id="WP_183806909.1">
    <property type="nucleotide sequence ID" value="NZ_JACIEE010000008.1"/>
</dbReference>
<dbReference type="InterPro" id="IPR036259">
    <property type="entry name" value="MFS_trans_sf"/>
</dbReference>
<dbReference type="EMBL" id="JACIEE010000008">
    <property type="protein sequence ID" value="MBB3978648.1"/>
    <property type="molecule type" value="Genomic_DNA"/>
</dbReference>
<accession>A0A7W6GKX4</accession>
<feature type="transmembrane region" description="Helical" evidence="4">
    <location>
        <begin position="289"/>
        <end position="310"/>
    </location>
</feature>
<dbReference type="CDD" id="cd17477">
    <property type="entry name" value="MFS_YcaD_like"/>
    <property type="match status" value="1"/>
</dbReference>
<dbReference type="GO" id="GO:0005886">
    <property type="term" value="C:plasma membrane"/>
    <property type="evidence" value="ECO:0007669"/>
    <property type="project" value="TreeGrafter"/>
</dbReference>
<dbReference type="PANTHER" id="PTHR23521">
    <property type="entry name" value="TRANSPORTER MFS SUPERFAMILY"/>
    <property type="match status" value="1"/>
</dbReference>
<evidence type="ECO:0000256" key="1">
    <source>
        <dbReference type="ARBA" id="ARBA00022692"/>
    </source>
</evidence>
<feature type="transmembrane region" description="Helical" evidence="4">
    <location>
        <begin position="156"/>
        <end position="179"/>
    </location>
</feature>
<feature type="transmembrane region" description="Helical" evidence="4">
    <location>
        <begin position="264"/>
        <end position="283"/>
    </location>
</feature>
<keyword evidence="6" id="KW-1185">Reference proteome</keyword>
<evidence type="ECO:0000256" key="3">
    <source>
        <dbReference type="ARBA" id="ARBA00023136"/>
    </source>
</evidence>
<keyword evidence="2 4" id="KW-1133">Transmembrane helix</keyword>
<feature type="transmembrane region" description="Helical" evidence="4">
    <location>
        <begin position="98"/>
        <end position="119"/>
    </location>
</feature>
<dbReference type="Gene3D" id="1.20.1250.20">
    <property type="entry name" value="MFS general substrate transporter like domains"/>
    <property type="match status" value="2"/>
</dbReference>
<evidence type="ECO:0000256" key="2">
    <source>
        <dbReference type="ARBA" id="ARBA00022989"/>
    </source>
</evidence>